<feature type="transmembrane region" description="Helical" evidence="8">
    <location>
        <begin position="6"/>
        <end position="27"/>
    </location>
</feature>
<name>A0ABR1SVB0_9PEZI</name>
<keyword evidence="4" id="KW-0479">Metal-binding</keyword>
<keyword evidence="3" id="KW-0349">Heme</keyword>
<evidence type="ECO:0000256" key="1">
    <source>
        <dbReference type="ARBA" id="ARBA00001971"/>
    </source>
</evidence>
<evidence type="ECO:0000256" key="5">
    <source>
        <dbReference type="ARBA" id="ARBA00023002"/>
    </source>
</evidence>
<evidence type="ECO:0000256" key="4">
    <source>
        <dbReference type="ARBA" id="ARBA00022723"/>
    </source>
</evidence>
<dbReference type="Gene3D" id="1.10.630.10">
    <property type="entry name" value="Cytochrome P450"/>
    <property type="match status" value="1"/>
</dbReference>
<protein>
    <submittedName>
        <fullName evidence="9">Cytochrome P450 family protein</fullName>
    </submittedName>
</protein>
<evidence type="ECO:0000313" key="9">
    <source>
        <dbReference type="EMBL" id="KAK8038259.1"/>
    </source>
</evidence>
<comment type="caution">
    <text evidence="9">The sequence shown here is derived from an EMBL/GenBank/DDBJ whole genome shotgun (WGS) entry which is preliminary data.</text>
</comment>
<keyword evidence="7" id="KW-0503">Monooxygenase</keyword>
<evidence type="ECO:0000256" key="6">
    <source>
        <dbReference type="ARBA" id="ARBA00023004"/>
    </source>
</evidence>
<dbReference type="SUPFAM" id="SSF48264">
    <property type="entry name" value="Cytochrome P450"/>
    <property type="match status" value="1"/>
</dbReference>
<organism evidence="9 10">
    <name type="scientific">Apiospora phragmitis</name>
    <dbReference type="NCBI Taxonomy" id="2905665"/>
    <lineage>
        <taxon>Eukaryota</taxon>
        <taxon>Fungi</taxon>
        <taxon>Dikarya</taxon>
        <taxon>Ascomycota</taxon>
        <taxon>Pezizomycotina</taxon>
        <taxon>Sordariomycetes</taxon>
        <taxon>Xylariomycetidae</taxon>
        <taxon>Amphisphaeriales</taxon>
        <taxon>Apiosporaceae</taxon>
        <taxon>Apiospora</taxon>
    </lineage>
</organism>
<dbReference type="InterPro" id="IPR050121">
    <property type="entry name" value="Cytochrome_P450_monoxygenase"/>
</dbReference>
<dbReference type="Proteomes" id="UP001480595">
    <property type="component" value="Unassembled WGS sequence"/>
</dbReference>
<keyword evidence="8" id="KW-0812">Transmembrane</keyword>
<dbReference type="PANTHER" id="PTHR24305">
    <property type="entry name" value="CYTOCHROME P450"/>
    <property type="match status" value="1"/>
</dbReference>
<dbReference type="RefSeq" id="XP_066708111.1">
    <property type="nucleotide sequence ID" value="XM_066866435.1"/>
</dbReference>
<dbReference type="EMBL" id="JAQQWL010000016">
    <property type="protein sequence ID" value="KAK8038259.1"/>
    <property type="molecule type" value="Genomic_DNA"/>
</dbReference>
<keyword evidence="5" id="KW-0560">Oxidoreductase</keyword>
<reference evidence="9 10" key="1">
    <citation type="submission" date="2023-01" db="EMBL/GenBank/DDBJ databases">
        <title>Analysis of 21 Apiospora genomes using comparative genomics revels a genus with tremendous synthesis potential of carbohydrate active enzymes and secondary metabolites.</title>
        <authorList>
            <person name="Sorensen T."/>
        </authorList>
    </citation>
    <scope>NUCLEOTIDE SEQUENCE [LARGE SCALE GENOMIC DNA]</scope>
    <source>
        <strain evidence="9 10">CBS 135458</strain>
    </source>
</reference>
<gene>
    <name evidence="9" type="ORF">PG994_015026</name>
</gene>
<dbReference type="GeneID" id="92099498"/>
<dbReference type="InterPro" id="IPR036396">
    <property type="entry name" value="Cyt_P450_sf"/>
</dbReference>
<accession>A0ABR1SVB0</accession>
<comment type="similarity">
    <text evidence="2">Belongs to the cytochrome P450 family.</text>
</comment>
<keyword evidence="8" id="KW-0472">Membrane</keyword>
<keyword evidence="10" id="KW-1185">Reference proteome</keyword>
<keyword evidence="8" id="KW-1133">Transmembrane helix</keyword>
<evidence type="ECO:0000256" key="7">
    <source>
        <dbReference type="ARBA" id="ARBA00023033"/>
    </source>
</evidence>
<evidence type="ECO:0000256" key="2">
    <source>
        <dbReference type="ARBA" id="ARBA00010617"/>
    </source>
</evidence>
<keyword evidence="6" id="KW-0408">Iron</keyword>
<sequence length="139" mass="16017">MLAFSLVTALLGVAAAIVTYVVTIVVYRLYFHPLSKYPGPFWAKITDAYQLYHAWKGDRHLEFWRNHEKYGKIVRFGPNCLSFNSNRALKTIYGFKSNVRKAEFYEAFVHPAPNTHNARDKTLHARKRRVLSMASPTAP</sequence>
<comment type="cofactor">
    <cofactor evidence="1">
        <name>heme</name>
        <dbReference type="ChEBI" id="CHEBI:30413"/>
    </cofactor>
</comment>
<evidence type="ECO:0000256" key="8">
    <source>
        <dbReference type="SAM" id="Phobius"/>
    </source>
</evidence>
<evidence type="ECO:0000256" key="3">
    <source>
        <dbReference type="ARBA" id="ARBA00022617"/>
    </source>
</evidence>
<proteinExistence type="inferred from homology"/>
<dbReference type="PANTHER" id="PTHR24305:SF237">
    <property type="entry name" value="CYTOCHROME P450 MONOOXYGENASE ATNE-RELATED"/>
    <property type="match status" value="1"/>
</dbReference>
<evidence type="ECO:0000313" key="10">
    <source>
        <dbReference type="Proteomes" id="UP001480595"/>
    </source>
</evidence>